<organism evidence="4 5">
    <name type="scientific">Toxocara canis</name>
    <name type="common">Canine roundworm</name>
    <dbReference type="NCBI Taxonomy" id="6265"/>
    <lineage>
        <taxon>Eukaryota</taxon>
        <taxon>Metazoa</taxon>
        <taxon>Ecdysozoa</taxon>
        <taxon>Nematoda</taxon>
        <taxon>Chromadorea</taxon>
        <taxon>Rhabditida</taxon>
        <taxon>Spirurina</taxon>
        <taxon>Ascaridomorpha</taxon>
        <taxon>Ascaridoidea</taxon>
        <taxon>Toxocaridae</taxon>
        <taxon>Toxocara</taxon>
    </lineage>
</organism>
<proteinExistence type="predicted"/>
<protein>
    <submittedName>
        <fullName evidence="5">RRM domain-containing protein</fullName>
    </submittedName>
</protein>
<dbReference type="SUPFAM" id="SSF54928">
    <property type="entry name" value="RNA-binding domain, RBD"/>
    <property type="match status" value="1"/>
</dbReference>
<dbReference type="Gene3D" id="3.30.70.330">
    <property type="match status" value="1"/>
</dbReference>
<feature type="domain" description="RRM" evidence="2">
    <location>
        <begin position="1"/>
        <end position="56"/>
    </location>
</feature>
<dbReference type="Pfam" id="PF00076">
    <property type="entry name" value="RRM_1"/>
    <property type="match status" value="1"/>
</dbReference>
<evidence type="ECO:0000313" key="5">
    <source>
        <dbReference type="WBParaSite" id="TCNE_0002023701-mRNA-1"/>
    </source>
</evidence>
<dbReference type="Proteomes" id="UP000050794">
    <property type="component" value="Unassembled WGS sequence"/>
</dbReference>
<evidence type="ECO:0000259" key="2">
    <source>
        <dbReference type="PROSITE" id="PS50102"/>
    </source>
</evidence>
<evidence type="ECO:0000313" key="3">
    <source>
        <dbReference type="EMBL" id="VDM51554.1"/>
    </source>
</evidence>
<reference evidence="3 4" key="2">
    <citation type="submission" date="2018-11" db="EMBL/GenBank/DDBJ databases">
        <authorList>
            <consortium name="Pathogen Informatics"/>
        </authorList>
    </citation>
    <scope>NUCLEOTIDE SEQUENCE [LARGE SCALE GENOMIC DNA]</scope>
</reference>
<dbReference type="InterPro" id="IPR012677">
    <property type="entry name" value="Nucleotide-bd_a/b_plait_sf"/>
</dbReference>
<keyword evidence="4" id="KW-1185">Reference proteome</keyword>
<dbReference type="InterPro" id="IPR035979">
    <property type="entry name" value="RBD_domain_sf"/>
</dbReference>
<name>A0A183VHL3_TOXCA</name>
<dbReference type="WBParaSite" id="TCNE_0002023701-mRNA-1">
    <property type="protein sequence ID" value="TCNE_0002023701-mRNA-1"/>
    <property type="gene ID" value="TCNE_0002023701"/>
</dbReference>
<dbReference type="PROSITE" id="PS50102">
    <property type="entry name" value="RRM"/>
    <property type="match status" value="1"/>
</dbReference>
<evidence type="ECO:0000313" key="4">
    <source>
        <dbReference type="Proteomes" id="UP000050794"/>
    </source>
</evidence>
<accession>A0A183VHL3</accession>
<evidence type="ECO:0000256" key="1">
    <source>
        <dbReference type="PROSITE-ProRule" id="PRU00176"/>
    </source>
</evidence>
<sequence length="79" mass="8425">MSITLANNRGINEGLSKGVGFVRFDRKGEAEIAISKLNGTIPTGCTEPITVKFANNPAANAQKAQLQVQDVRVLIVSLE</sequence>
<dbReference type="AlphaFoldDB" id="A0A183VHL3"/>
<gene>
    <name evidence="3" type="ORF">TCNE_LOCUS20233</name>
</gene>
<dbReference type="GO" id="GO:0003723">
    <property type="term" value="F:RNA binding"/>
    <property type="evidence" value="ECO:0007669"/>
    <property type="project" value="UniProtKB-UniRule"/>
</dbReference>
<dbReference type="EMBL" id="UYWY01028807">
    <property type="protein sequence ID" value="VDM51554.1"/>
    <property type="molecule type" value="Genomic_DNA"/>
</dbReference>
<reference evidence="5" key="1">
    <citation type="submission" date="2016-06" db="UniProtKB">
        <authorList>
            <consortium name="WormBaseParasite"/>
        </authorList>
    </citation>
    <scope>IDENTIFICATION</scope>
</reference>
<dbReference type="InterPro" id="IPR000504">
    <property type="entry name" value="RRM_dom"/>
</dbReference>
<keyword evidence="1" id="KW-0694">RNA-binding</keyword>